<dbReference type="EMBL" id="JBBEGN010000019">
    <property type="protein sequence ID" value="MEJ2871152.1"/>
    <property type="molecule type" value="Genomic_DNA"/>
</dbReference>
<evidence type="ECO:0000313" key="1">
    <source>
        <dbReference type="EMBL" id="MEJ2871152.1"/>
    </source>
</evidence>
<protein>
    <submittedName>
        <fullName evidence="1">Uncharacterized protein</fullName>
    </submittedName>
</protein>
<sequence>MSVRLPVGEVTALLGPGLVRRRVMAALDDGSAPGVLRLTAGKHETVATRCAAVAAAGEAGAAIVLADRMTDGLDAAGRRAVLAGLRDVATSGAAVLVDDVDPVATVAVADEVLRADRTGGLVLERLSEIYLAS</sequence>
<dbReference type="Proteomes" id="UP001385809">
    <property type="component" value="Unassembled WGS sequence"/>
</dbReference>
<keyword evidence="2" id="KW-1185">Reference proteome</keyword>
<accession>A0ABU8MVF0</accession>
<gene>
    <name evidence="1" type="ORF">WCD74_25550</name>
</gene>
<proteinExistence type="predicted"/>
<name>A0ABU8MVF0_9PSEU</name>
<comment type="caution">
    <text evidence="1">The sequence shown here is derived from an EMBL/GenBank/DDBJ whole genome shotgun (WGS) entry which is preliminary data.</text>
</comment>
<organism evidence="1 2">
    <name type="scientific">Actinomycetospora aurantiaca</name>
    <dbReference type="NCBI Taxonomy" id="3129233"/>
    <lineage>
        <taxon>Bacteria</taxon>
        <taxon>Bacillati</taxon>
        <taxon>Actinomycetota</taxon>
        <taxon>Actinomycetes</taxon>
        <taxon>Pseudonocardiales</taxon>
        <taxon>Pseudonocardiaceae</taxon>
        <taxon>Actinomycetospora</taxon>
    </lineage>
</organism>
<dbReference type="RefSeq" id="WP_337697721.1">
    <property type="nucleotide sequence ID" value="NZ_JBBEGN010000019.1"/>
</dbReference>
<evidence type="ECO:0000313" key="2">
    <source>
        <dbReference type="Proteomes" id="UP001385809"/>
    </source>
</evidence>
<reference evidence="1 2" key="1">
    <citation type="submission" date="2024-03" db="EMBL/GenBank/DDBJ databases">
        <title>Actinomycetospora sp. OC33-EN08, a novel actinomycete isolated from wild orchid (Aerides multiflora).</title>
        <authorList>
            <person name="Suriyachadkun C."/>
        </authorList>
    </citation>
    <scope>NUCLEOTIDE SEQUENCE [LARGE SCALE GENOMIC DNA]</scope>
    <source>
        <strain evidence="1 2">OC33-EN08</strain>
    </source>
</reference>